<keyword evidence="4" id="KW-1185">Reference proteome</keyword>
<feature type="signal peptide" evidence="2">
    <location>
        <begin position="1"/>
        <end position="24"/>
    </location>
</feature>
<evidence type="ECO:0000313" key="3">
    <source>
        <dbReference type="EMBL" id="OZI23860.1"/>
    </source>
</evidence>
<evidence type="ECO:0008006" key="5">
    <source>
        <dbReference type="Google" id="ProtNLM"/>
    </source>
</evidence>
<comment type="caution">
    <text evidence="3">The sequence shown here is derived from an EMBL/GenBank/DDBJ whole genome shotgun (WGS) entry which is preliminary data.</text>
</comment>
<dbReference type="PANTHER" id="PTHR42928:SF5">
    <property type="entry name" value="BLR1237 PROTEIN"/>
    <property type="match status" value="1"/>
</dbReference>
<dbReference type="Pfam" id="PF03401">
    <property type="entry name" value="TctC"/>
    <property type="match status" value="1"/>
</dbReference>
<dbReference type="CDD" id="cd07012">
    <property type="entry name" value="PBP2_Bug_TTT"/>
    <property type="match status" value="1"/>
</dbReference>
<organism evidence="3 4">
    <name type="scientific">Bordetella genomosp. 9</name>
    <dbReference type="NCBI Taxonomy" id="1416803"/>
    <lineage>
        <taxon>Bacteria</taxon>
        <taxon>Pseudomonadati</taxon>
        <taxon>Pseudomonadota</taxon>
        <taxon>Betaproteobacteria</taxon>
        <taxon>Burkholderiales</taxon>
        <taxon>Alcaligenaceae</taxon>
        <taxon>Bordetella</taxon>
    </lineage>
</organism>
<feature type="chain" id="PRO_5012605038" description="MFS transporter" evidence="2">
    <location>
        <begin position="25"/>
        <end position="332"/>
    </location>
</feature>
<reference evidence="3" key="1">
    <citation type="submission" date="2017-05" db="EMBL/GenBank/DDBJ databases">
        <title>Complete and WGS of Bordetella genogroups.</title>
        <authorList>
            <person name="Spilker T."/>
            <person name="Lipuma J."/>
        </authorList>
    </citation>
    <scope>NUCLEOTIDE SEQUENCE</scope>
    <source>
        <strain evidence="3">AU21707</strain>
    </source>
</reference>
<sequence length="332" mass="35154">MRISRGKEVLTAVLCAAAPATVMAGDGDVNQIYPDRPVTLVVGYSPGGTTDTLVRLVAEYLEKELGQRMIVDYKPGAAGNIGAQSVARAAPDGYTLFLSARPNTIHKQMHATLAYDFANDLVPVGLVATAPYVMVVGADAPIATVNDLVQLARAYPGALTCASSGVGSTPHLLCEMLQLEADIAMLHVPYKGAAHALTDVAGGRVDMQITNVSAALAQIQAGKLKPLAVLSSNPVNTLPHVPTIAEAGFPRLVTDAWFGLVAPAGTPAFAIEKLNQSINVAMMNPRLREAMDQLSYALPPQSNTPTVFKDLIAEETRQWTSVLNTRNIRPLH</sequence>
<proteinExistence type="inferred from homology"/>
<dbReference type="OrthoDB" id="8632238at2"/>
<keyword evidence="2" id="KW-0732">Signal</keyword>
<dbReference type="Gene3D" id="3.40.190.10">
    <property type="entry name" value="Periplasmic binding protein-like II"/>
    <property type="match status" value="1"/>
</dbReference>
<dbReference type="AlphaFoldDB" id="A0A261RGW3"/>
<protein>
    <recommendedName>
        <fullName evidence="5">MFS transporter</fullName>
    </recommendedName>
</protein>
<dbReference type="InterPro" id="IPR005064">
    <property type="entry name" value="BUG"/>
</dbReference>
<dbReference type="Gene3D" id="3.40.190.150">
    <property type="entry name" value="Bordetella uptake gene, domain 1"/>
    <property type="match status" value="1"/>
</dbReference>
<dbReference type="InterPro" id="IPR042100">
    <property type="entry name" value="Bug_dom1"/>
</dbReference>
<evidence type="ECO:0000256" key="1">
    <source>
        <dbReference type="ARBA" id="ARBA00006987"/>
    </source>
</evidence>
<dbReference type="RefSeq" id="WP_094846820.1">
    <property type="nucleotide sequence ID" value="NZ_NEVJ01000002.1"/>
</dbReference>
<comment type="similarity">
    <text evidence="1">Belongs to the UPF0065 (bug) family.</text>
</comment>
<name>A0A261RGW3_9BORD</name>
<dbReference type="SUPFAM" id="SSF53850">
    <property type="entry name" value="Periplasmic binding protein-like II"/>
    <property type="match status" value="1"/>
</dbReference>
<evidence type="ECO:0000313" key="4">
    <source>
        <dbReference type="Proteomes" id="UP000216857"/>
    </source>
</evidence>
<dbReference type="PIRSF" id="PIRSF017082">
    <property type="entry name" value="YflP"/>
    <property type="match status" value="1"/>
</dbReference>
<evidence type="ECO:0000256" key="2">
    <source>
        <dbReference type="SAM" id="SignalP"/>
    </source>
</evidence>
<gene>
    <name evidence="3" type="ORF">CAL26_10625</name>
</gene>
<dbReference type="PANTHER" id="PTHR42928">
    <property type="entry name" value="TRICARBOXYLATE-BINDING PROTEIN"/>
    <property type="match status" value="1"/>
</dbReference>
<accession>A0A261RGW3</accession>
<dbReference type="Proteomes" id="UP000216857">
    <property type="component" value="Unassembled WGS sequence"/>
</dbReference>
<dbReference type="EMBL" id="NEVJ01000002">
    <property type="protein sequence ID" value="OZI23860.1"/>
    <property type="molecule type" value="Genomic_DNA"/>
</dbReference>